<keyword evidence="2" id="KW-1185">Reference proteome</keyword>
<protein>
    <recommendedName>
        <fullName evidence="3">MSHA biogenesis protein MshK</fullName>
    </recommendedName>
</protein>
<sequence length="107" mass="11838">MVWVWLSLCVSVVVWPVVAQGDPTAPLSWQAPRSTPRATVARLPQLQSIICQGASHPCYAILNGRTLAVGERIHGYTLSSIRDDEVTLVRQGRQWRLSLFAANVITE</sequence>
<dbReference type="PATRIC" id="fig|754436.4.peg.507"/>
<evidence type="ECO:0008006" key="3">
    <source>
        <dbReference type="Google" id="ProtNLM"/>
    </source>
</evidence>
<comment type="caution">
    <text evidence="1">The sequence shown here is derived from an EMBL/GenBank/DDBJ whole genome shotgun (WGS) entry which is preliminary data.</text>
</comment>
<reference evidence="1 2" key="1">
    <citation type="submission" date="2015-05" db="EMBL/GenBank/DDBJ databases">
        <title>Photobacterium galathea sp. nov.</title>
        <authorList>
            <person name="Machado H."/>
            <person name="Gram L."/>
        </authorList>
    </citation>
    <scope>NUCLEOTIDE SEQUENCE [LARGE SCALE GENOMIC DNA]</scope>
    <source>
        <strain evidence="1 2">DSM 25995</strain>
    </source>
</reference>
<name>A0A0J1GSX1_9GAMM</name>
<evidence type="ECO:0000313" key="2">
    <source>
        <dbReference type="Proteomes" id="UP000036426"/>
    </source>
</evidence>
<proteinExistence type="predicted"/>
<gene>
    <name evidence="1" type="ORF">ABT58_02395</name>
</gene>
<dbReference type="EMBL" id="LDOV01000004">
    <property type="protein sequence ID" value="KLV02746.1"/>
    <property type="molecule type" value="Genomic_DNA"/>
</dbReference>
<dbReference type="OrthoDB" id="5917619at2"/>
<dbReference type="Proteomes" id="UP000036426">
    <property type="component" value="Unassembled WGS sequence"/>
</dbReference>
<evidence type="ECO:0000313" key="1">
    <source>
        <dbReference type="EMBL" id="KLV02746.1"/>
    </source>
</evidence>
<accession>A0A0J1GSX1</accession>
<dbReference type="AlphaFoldDB" id="A0A0J1GSX1"/>
<organism evidence="1 2">
    <name type="scientific">Photobacterium aphoticum</name>
    <dbReference type="NCBI Taxonomy" id="754436"/>
    <lineage>
        <taxon>Bacteria</taxon>
        <taxon>Pseudomonadati</taxon>
        <taxon>Pseudomonadota</taxon>
        <taxon>Gammaproteobacteria</taxon>
        <taxon>Vibrionales</taxon>
        <taxon>Vibrionaceae</taxon>
        <taxon>Photobacterium</taxon>
    </lineage>
</organism>